<feature type="signal peptide" evidence="1">
    <location>
        <begin position="1"/>
        <end position="17"/>
    </location>
</feature>
<gene>
    <name evidence="2" type="ORF">FMM06_14700</name>
</gene>
<dbReference type="OrthoDB" id="9797030at2"/>
<dbReference type="AlphaFoldDB" id="A0A552U9M1"/>
<evidence type="ECO:0000313" key="3">
    <source>
        <dbReference type="Proteomes" id="UP000317894"/>
    </source>
</evidence>
<keyword evidence="1" id="KW-0732">Signal</keyword>
<reference evidence="2 3" key="1">
    <citation type="submission" date="2019-07" db="EMBL/GenBank/DDBJ databases">
        <title>Novel species isolated from glacier.</title>
        <authorList>
            <person name="Liu Q."/>
            <person name="Xin Y.-H."/>
        </authorList>
    </citation>
    <scope>NUCLEOTIDE SEQUENCE [LARGE SCALE GENOMIC DNA]</scope>
    <source>
        <strain evidence="2 3">LB1R16</strain>
    </source>
</reference>
<dbReference type="RefSeq" id="WP_144335082.1">
    <property type="nucleotide sequence ID" value="NZ_VJWA01000002.1"/>
</dbReference>
<feature type="chain" id="PRO_5021955966" evidence="1">
    <location>
        <begin position="18"/>
        <end position="166"/>
    </location>
</feature>
<dbReference type="EMBL" id="VJWA01000002">
    <property type="protein sequence ID" value="TRW14912.1"/>
    <property type="molecule type" value="Genomic_DNA"/>
</dbReference>
<dbReference type="InterPro" id="IPR006597">
    <property type="entry name" value="Sel1-like"/>
</dbReference>
<accession>A0A552U9M1</accession>
<proteinExistence type="predicted"/>
<keyword evidence="3" id="KW-1185">Reference proteome</keyword>
<dbReference type="Gene3D" id="1.25.40.10">
    <property type="entry name" value="Tetratricopeptide repeat domain"/>
    <property type="match status" value="1"/>
</dbReference>
<evidence type="ECO:0000313" key="2">
    <source>
        <dbReference type="EMBL" id="TRW14912.1"/>
    </source>
</evidence>
<dbReference type="InterPro" id="IPR011990">
    <property type="entry name" value="TPR-like_helical_dom_sf"/>
</dbReference>
<dbReference type="InterPro" id="IPR050767">
    <property type="entry name" value="Sel1_AlgK"/>
</dbReference>
<evidence type="ECO:0000256" key="1">
    <source>
        <dbReference type="SAM" id="SignalP"/>
    </source>
</evidence>
<comment type="caution">
    <text evidence="2">The sequence shown here is derived from an EMBL/GenBank/DDBJ whole genome shotgun (WGS) entry which is preliminary data.</text>
</comment>
<sequence length="166" mass="17832">MLRVLLLLLIASPVAAAAPDWAMATLNDGLAAHRAQDYARARHDFRRLAGEGSAIAETMLGVMHARGQGVPRDAATAATWWLRAANRGYPPAQFALAEAFAEGRGVGRDAERAWVWARLAATHGDTPTAKRAGALATSLAARMDAATLARLDRKRLAWRPWATLAE</sequence>
<dbReference type="SMART" id="SM00671">
    <property type="entry name" value="SEL1"/>
    <property type="match status" value="2"/>
</dbReference>
<dbReference type="Proteomes" id="UP000317894">
    <property type="component" value="Unassembled WGS sequence"/>
</dbReference>
<dbReference type="SUPFAM" id="SSF81901">
    <property type="entry name" value="HCP-like"/>
    <property type="match status" value="1"/>
</dbReference>
<dbReference type="PANTHER" id="PTHR11102">
    <property type="entry name" value="SEL-1-LIKE PROTEIN"/>
    <property type="match status" value="1"/>
</dbReference>
<dbReference type="PANTHER" id="PTHR11102:SF160">
    <property type="entry name" value="ERAD-ASSOCIATED E3 UBIQUITIN-PROTEIN LIGASE COMPONENT HRD3"/>
    <property type="match status" value="1"/>
</dbReference>
<protein>
    <submittedName>
        <fullName evidence="2">Sel1 repeat family protein</fullName>
    </submittedName>
</protein>
<organism evidence="2 3">
    <name type="scientific">Glacieibacterium frigidum</name>
    <dbReference type="NCBI Taxonomy" id="2593303"/>
    <lineage>
        <taxon>Bacteria</taxon>
        <taxon>Pseudomonadati</taxon>
        <taxon>Pseudomonadota</taxon>
        <taxon>Alphaproteobacteria</taxon>
        <taxon>Sphingomonadales</taxon>
        <taxon>Sphingosinicellaceae</taxon>
        <taxon>Glacieibacterium</taxon>
    </lineage>
</organism>
<dbReference type="Pfam" id="PF08238">
    <property type="entry name" value="Sel1"/>
    <property type="match status" value="2"/>
</dbReference>
<name>A0A552U9M1_9SPHN</name>